<gene>
    <name evidence="5" type="ORF">HAQ05_10690</name>
</gene>
<evidence type="ECO:0000256" key="2">
    <source>
        <dbReference type="ARBA" id="ARBA00022898"/>
    </source>
</evidence>
<evidence type="ECO:0000256" key="1">
    <source>
        <dbReference type="ARBA" id="ARBA00001933"/>
    </source>
</evidence>
<dbReference type="Gene3D" id="3.40.50.1100">
    <property type="match status" value="2"/>
</dbReference>
<proteinExistence type="predicted"/>
<evidence type="ECO:0000259" key="4">
    <source>
        <dbReference type="Pfam" id="PF00291"/>
    </source>
</evidence>
<accession>A0ABR7Z1B9</accession>
<evidence type="ECO:0000313" key="6">
    <source>
        <dbReference type="Proteomes" id="UP000805841"/>
    </source>
</evidence>
<name>A0ABR7Z1B9_9PSED</name>
<dbReference type="CDD" id="cd01562">
    <property type="entry name" value="Thr-dehyd"/>
    <property type="match status" value="1"/>
</dbReference>
<dbReference type="InterPro" id="IPR001926">
    <property type="entry name" value="TrpB-like_PALP"/>
</dbReference>
<evidence type="ECO:0000256" key="3">
    <source>
        <dbReference type="ARBA" id="ARBA00023239"/>
    </source>
</evidence>
<protein>
    <submittedName>
        <fullName evidence="5">Threonine/serine dehydratase</fullName>
    </submittedName>
</protein>
<dbReference type="RefSeq" id="WP_190420224.1">
    <property type="nucleotide sequence ID" value="NZ_JAAOCA010000011.1"/>
</dbReference>
<sequence length="311" mass="32475">MITLSDIESAAERIAPFIRHTPLVPATALREPVTDARLWLKLECLQPTGSFKVRGATNRLLTTPVEQLRNGIVTASGGNHGLATARAASVAGVPANIFVPRSITPAKLDKLARWGAQVHVVGDVWDEANEQALVFAAEHQAAYFHPFADPAVVAGQGTLGLEILQALPDIDVILVAIGGGGLISGIATALKALKPSVRIIGIEPEGSPTLHACLQAQQVVRLPAVTTQVATMACGRTEERVFELARHAIEQVVLVSDAALLDAARWLWFEFGLAADLSGAAAIAALRSGKLALPAGLNVCALVCGAGQEGI</sequence>
<keyword evidence="3" id="KW-0456">Lyase</keyword>
<comment type="cofactor">
    <cofactor evidence="1">
        <name>pyridoxal 5'-phosphate</name>
        <dbReference type="ChEBI" id="CHEBI:597326"/>
    </cofactor>
</comment>
<dbReference type="InterPro" id="IPR050147">
    <property type="entry name" value="Ser/Thr_Dehydratase"/>
</dbReference>
<dbReference type="PANTHER" id="PTHR48078:SF6">
    <property type="entry name" value="L-THREONINE DEHYDRATASE CATABOLIC TDCB"/>
    <property type="match status" value="1"/>
</dbReference>
<dbReference type="EMBL" id="JAAOCA010000011">
    <property type="protein sequence ID" value="MBD1599169.1"/>
    <property type="molecule type" value="Genomic_DNA"/>
</dbReference>
<feature type="domain" description="Tryptophan synthase beta chain-like PALP" evidence="4">
    <location>
        <begin position="15"/>
        <end position="305"/>
    </location>
</feature>
<keyword evidence="2" id="KW-0663">Pyridoxal phosphate</keyword>
<dbReference type="PANTHER" id="PTHR48078">
    <property type="entry name" value="THREONINE DEHYDRATASE, MITOCHONDRIAL-RELATED"/>
    <property type="match status" value="1"/>
</dbReference>
<dbReference type="InterPro" id="IPR036052">
    <property type="entry name" value="TrpB-like_PALP_sf"/>
</dbReference>
<keyword evidence="6" id="KW-1185">Reference proteome</keyword>
<dbReference type="SUPFAM" id="SSF53686">
    <property type="entry name" value="Tryptophan synthase beta subunit-like PLP-dependent enzymes"/>
    <property type="match status" value="1"/>
</dbReference>
<dbReference type="Proteomes" id="UP000805841">
    <property type="component" value="Unassembled WGS sequence"/>
</dbReference>
<evidence type="ECO:0000313" key="5">
    <source>
        <dbReference type="EMBL" id="MBD1599169.1"/>
    </source>
</evidence>
<comment type="caution">
    <text evidence="5">The sequence shown here is derived from an EMBL/GenBank/DDBJ whole genome shotgun (WGS) entry which is preliminary data.</text>
</comment>
<dbReference type="Pfam" id="PF00291">
    <property type="entry name" value="PALP"/>
    <property type="match status" value="1"/>
</dbReference>
<organism evidence="5 6">
    <name type="scientific">Pseudomonas typographi</name>
    <dbReference type="NCBI Taxonomy" id="2715964"/>
    <lineage>
        <taxon>Bacteria</taxon>
        <taxon>Pseudomonadati</taxon>
        <taxon>Pseudomonadota</taxon>
        <taxon>Gammaproteobacteria</taxon>
        <taxon>Pseudomonadales</taxon>
        <taxon>Pseudomonadaceae</taxon>
        <taxon>Pseudomonas</taxon>
    </lineage>
</organism>
<reference evidence="5 6" key="1">
    <citation type="journal article" date="2020" name="Insects">
        <title>Bacteria Belonging to Pseudomonas typographi sp. nov. from the Bark Beetle Ips typographus Have Genomic Potential to Aid in the Host Ecology.</title>
        <authorList>
            <person name="Peral-Aranega E."/>
            <person name="Saati-Santamaria Z."/>
            <person name="Kolarik M."/>
            <person name="Rivas R."/>
            <person name="Garcia-Fraile P."/>
        </authorList>
    </citation>
    <scope>NUCLEOTIDE SEQUENCE [LARGE SCALE GENOMIC DNA]</scope>
    <source>
        <strain evidence="5 6">CA3A</strain>
    </source>
</reference>